<comment type="caution">
    <text evidence="2">The sequence shown here is derived from an EMBL/GenBank/DDBJ whole genome shotgun (WGS) entry which is preliminary data.</text>
</comment>
<protein>
    <submittedName>
        <fullName evidence="2">Uncharacterized protein</fullName>
    </submittedName>
</protein>
<keyword evidence="1" id="KW-1133">Transmembrane helix</keyword>
<evidence type="ECO:0000256" key="1">
    <source>
        <dbReference type="SAM" id="Phobius"/>
    </source>
</evidence>
<keyword evidence="3" id="KW-1185">Reference proteome</keyword>
<dbReference type="AlphaFoldDB" id="A0A7X1Z6E2"/>
<organism evidence="2 3">
    <name type="scientific">Lactococcus hircilactis</name>
    <dbReference type="NCBI Taxonomy" id="1494462"/>
    <lineage>
        <taxon>Bacteria</taxon>
        <taxon>Bacillati</taxon>
        <taxon>Bacillota</taxon>
        <taxon>Bacilli</taxon>
        <taxon>Lactobacillales</taxon>
        <taxon>Streptococcaceae</taxon>
        <taxon>Lactococcus</taxon>
    </lineage>
</organism>
<keyword evidence="1" id="KW-0812">Transmembrane</keyword>
<feature type="transmembrane region" description="Helical" evidence="1">
    <location>
        <begin position="15"/>
        <end position="35"/>
    </location>
</feature>
<dbReference type="EMBL" id="WITJ01000001">
    <property type="protein sequence ID" value="MQW38411.1"/>
    <property type="molecule type" value="Genomic_DNA"/>
</dbReference>
<proteinExistence type="predicted"/>
<name>A0A7X1Z6E2_9LACT</name>
<gene>
    <name evidence="2" type="ORF">GHI93_00405</name>
</gene>
<dbReference type="Proteomes" id="UP000439550">
    <property type="component" value="Unassembled WGS sequence"/>
</dbReference>
<evidence type="ECO:0000313" key="3">
    <source>
        <dbReference type="Proteomes" id="UP000439550"/>
    </source>
</evidence>
<evidence type="ECO:0000313" key="2">
    <source>
        <dbReference type="EMBL" id="MQW38411.1"/>
    </source>
</evidence>
<dbReference type="RefSeq" id="WP_153494581.1">
    <property type="nucleotide sequence ID" value="NZ_CAXYUY010000005.1"/>
</dbReference>
<sequence>MSDKLILEENMDLTFSTAAILSFVPAMSLVINVRFNHNENIKNTKRHQRDALQKYAVDLIGTLWTYADLQVRYFNERLIIQQKQKSGESVDDAHSRFVYQMKSELLQMETELRRKVWNSQIEISKYDFPKLRNRVAKTFLAISNQVKAFEIENQGNLYEIKIKILENLIRDEIKALIKDFGHQTDHLTLEIKNINLWNDCRQFFLKIIHFRWTRKKENPRNDAARQIFGETTRITPIIKDLEGKRDHKSDKYSR</sequence>
<reference evidence="2 3" key="1">
    <citation type="submission" date="2019-10" db="EMBL/GenBank/DDBJ databases">
        <authorList>
            <person name="Dong K."/>
        </authorList>
    </citation>
    <scope>NUCLEOTIDE SEQUENCE [LARGE SCALE GENOMIC DNA]</scope>
    <source>
        <strain evidence="2 3">DSM 28960</strain>
    </source>
</reference>
<keyword evidence="1" id="KW-0472">Membrane</keyword>
<accession>A0A7X1Z6E2</accession>